<dbReference type="AlphaFoldDB" id="A0A2D2CW38"/>
<dbReference type="RefSeq" id="WP_003611003.1">
    <property type="nucleotide sequence ID" value="NZ_ADVE02000001.1"/>
</dbReference>
<protein>
    <submittedName>
        <fullName evidence="1">DUF1839 domain-containing protein</fullName>
    </submittedName>
</protein>
<evidence type="ECO:0000313" key="1">
    <source>
        <dbReference type="EMBL" id="ATQ66977.1"/>
    </source>
</evidence>
<dbReference type="InterPro" id="IPR014989">
    <property type="entry name" value="DUF1839"/>
</dbReference>
<sequence length="336" mass="38038">MAGRNQCALRSLSDDEASALAPQMAYESHALHHPERDWPQTNCYVDLWIELLASRGLDPHAMLGFTVAQDFEGDQFTFFKPRIADLEQLYGVRLEELSLYDRLDAQIERQVARGRVVLVEVDGHHLPDTRGVTYRIDHSKTTIGIDAIDLRARRLDYFHNDGFFSLDGEDFDAIFGLAGAKREAAELFPYAEFVRFDRAEARHDLRRMAEELLVEHFARRPAKNPLRAFSAELPALWETLLARPPCFFHSLAFNSFRQIGANFELLGSHLDWLRPNGSLKAESDACKRLSSGAKALQFQAARASSRKRVLEAGPALDELARVYDALIDGLAKRLAR</sequence>
<keyword evidence="2" id="KW-1185">Reference proteome</keyword>
<accession>A0A2D2CW38</accession>
<name>A0A2D2CW38_METT3</name>
<dbReference type="Proteomes" id="UP000230709">
    <property type="component" value="Chromosome"/>
</dbReference>
<organism evidence="1 2">
    <name type="scientific">Methylosinus trichosporium (strain ATCC 35070 / NCIMB 11131 / UNIQEM 75 / OB3b)</name>
    <dbReference type="NCBI Taxonomy" id="595536"/>
    <lineage>
        <taxon>Bacteria</taxon>
        <taxon>Pseudomonadati</taxon>
        <taxon>Pseudomonadota</taxon>
        <taxon>Alphaproteobacteria</taxon>
        <taxon>Hyphomicrobiales</taxon>
        <taxon>Methylocystaceae</taxon>
        <taxon>Methylosinus</taxon>
    </lineage>
</organism>
<dbReference type="EMBL" id="CP023737">
    <property type="protein sequence ID" value="ATQ66977.1"/>
    <property type="molecule type" value="Genomic_DNA"/>
</dbReference>
<gene>
    <name evidence="1" type="ORF">CQW49_03075</name>
</gene>
<reference evidence="2" key="1">
    <citation type="submission" date="2017-10" db="EMBL/GenBank/DDBJ databases">
        <title>Completed PacBio SMRT sequence of Methylosinus trichosporium OB3b reveals presence of a third large plasmid.</title>
        <authorList>
            <person name="Charles T.C."/>
            <person name="Lynch M.D.J."/>
            <person name="Heil J.R."/>
            <person name="Cheng J."/>
        </authorList>
    </citation>
    <scope>NUCLEOTIDE SEQUENCE [LARGE SCALE GENOMIC DNA]</scope>
    <source>
        <strain evidence="2">OB3b</strain>
    </source>
</reference>
<dbReference type="KEGG" id="mtw:CQW49_03075"/>
<dbReference type="Pfam" id="PF08893">
    <property type="entry name" value="DUF1839"/>
    <property type="match status" value="1"/>
</dbReference>
<proteinExistence type="predicted"/>
<dbReference type="STRING" id="595536.GCA_000178815_00332"/>
<evidence type="ECO:0000313" key="2">
    <source>
        <dbReference type="Proteomes" id="UP000230709"/>
    </source>
</evidence>